<protein>
    <submittedName>
        <fullName evidence="2">Uncharacterized protein</fullName>
    </submittedName>
</protein>
<keyword evidence="1" id="KW-0812">Transmembrane</keyword>
<dbReference type="RefSeq" id="YP_009211567.1">
    <property type="nucleotide sequence ID" value="NC_028940.1"/>
</dbReference>
<evidence type="ECO:0000313" key="3">
    <source>
        <dbReference type="Proteomes" id="UP000030739"/>
    </source>
</evidence>
<proteinExistence type="predicted"/>
<dbReference type="GeneID" id="26638039"/>
<evidence type="ECO:0000256" key="1">
    <source>
        <dbReference type="SAM" id="Phobius"/>
    </source>
</evidence>
<accession>A0A0A0Q0Q0</accession>
<keyword evidence="1" id="KW-0472">Membrane</keyword>
<keyword evidence="3" id="KW-1185">Reference proteome</keyword>
<dbReference type="Proteomes" id="UP000030739">
    <property type="component" value="Segment"/>
</dbReference>
<dbReference type="KEGG" id="vg:26638039"/>
<gene>
    <name evidence="2" type="ORF">PM2_146</name>
</gene>
<name>A0A0A0Q0Q0_9CAUD</name>
<evidence type="ECO:0000313" key="2">
    <source>
        <dbReference type="EMBL" id="AHY25108.1"/>
    </source>
</evidence>
<organism evidence="2 3">
    <name type="scientific">Pectobacterium bacteriophage PM2</name>
    <dbReference type="NCBI Taxonomy" id="1429794"/>
    <lineage>
        <taxon>Viruses</taxon>
        <taxon>Duplodnaviria</taxon>
        <taxon>Heunggongvirae</taxon>
        <taxon>Uroviricota</taxon>
        <taxon>Caudoviricetes</taxon>
        <taxon>Pantevenvirales</taxon>
        <taxon>Straboviridae</taxon>
        <taxon>Tevenvirinae</taxon>
        <taxon>Mosugukvirus</taxon>
        <taxon>Mosugukvirus pm2</taxon>
    </lineage>
</organism>
<feature type="transmembrane region" description="Helical" evidence="1">
    <location>
        <begin position="12"/>
        <end position="40"/>
    </location>
</feature>
<reference evidence="2 3" key="1">
    <citation type="journal article" date="2015" name="Plant Pathol. J.">
        <title>Isolation and Genomic Characterization of the T4-Like Bacteriophage PM2 Infecting Pectobacterium carotovorum subsp. carotovorum.</title>
        <authorList>
            <person name="Lim J.A."/>
            <person name="Lee D.H."/>
            <person name="Heu S."/>
        </authorList>
    </citation>
    <scope>NUCLEOTIDE SEQUENCE [LARGE SCALE GENOMIC DNA]</scope>
</reference>
<feature type="transmembrane region" description="Helical" evidence="1">
    <location>
        <begin position="52"/>
        <end position="81"/>
    </location>
</feature>
<keyword evidence="1" id="KW-1133">Transmembrane helix</keyword>
<sequence>MLKPLKPKYKKILSKTATFFVSAFSVLLSILVILIVDMVISQTTVDDPPSDIAATMCLITLSTWPVLLFLPTTISCFKILYDNILYKFNMKKYTKYCEKCSLEQFIESARKK</sequence>
<dbReference type="EMBL" id="KF835987">
    <property type="protein sequence ID" value="AHY25108.1"/>
    <property type="molecule type" value="Genomic_DNA"/>
</dbReference>